<keyword evidence="1" id="KW-0472">Membrane</keyword>
<reference evidence="3" key="1">
    <citation type="submission" date="2016-10" db="EMBL/GenBank/DDBJ databases">
        <authorList>
            <person name="Varghese N."/>
            <person name="Submissions S."/>
        </authorList>
    </citation>
    <scope>NUCLEOTIDE SEQUENCE [LARGE SCALE GENOMIC DNA]</scope>
    <source>
        <strain evidence="3">DSM 10146</strain>
    </source>
</reference>
<dbReference type="RefSeq" id="WP_089961553.1">
    <property type="nucleotide sequence ID" value="NZ_FNAV01000011.1"/>
</dbReference>
<proteinExistence type="predicted"/>
<dbReference type="AlphaFoldDB" id="A0A1G7HUP1"/>
<organism evidence="2 3">
    <name type="scientific">Salipiger thiooxidans</name>
    <dbReference type="NCBI Taxonomy" id="282683"/>
    <lineage>
        <taxon>Bacteria</taxon>
        <taxon>Pseudomonadati</taxon>
        <taxon>Pseudomonadota</taxon>
        <taxon>Alphaproteobacteria</taxon>
        <taxon>Rhodobacterales</taxon>
        <taxon>Roseobacteraceae</taxon>
        <taxon>Salipiger</taxon>
    </lineage>
</organism>
<evidence type="ECO:0000256" key="1">
    <source>
        <dbReference type="SAM" id="Phobius"/>
    </source>
</evidence>
<feature type="transmembrane region" description="Helical" evidence="1">
    <location>
        <begin position="108"/>
        <end position="126"/>
    </location>
</feature>
<sequence length="127" mass="13317">MFEPTPVLLAFLIFKRFVFLELVAALALARVIRATGPSRLAALGALFLASVGAAILLAPMAGLDHGPVYAAGARFMAMGSGMLPLLLPSVLLALSAYVPGSRHRGIDIAHIVALWVLVGLWLASVML</sequence>
<feature type="transmembrane region" description="Helical" evidence="1">
    <location>
        <begin position="6"/>
        <end position="28"/>
    </location>
</feature>
<evidence type="ECO:0000313" key="2">
    <source>
        <dbReference type="EMBL" id="SDF03904.1"/>
    </source>
</evidence>
<evidence type="ECO:0000313" key="3">
    <source>
        <dbReference type="Proteomes" id="UP000198994"/>
    </source>
</evidence>
<dbReference type="Proteomes" id="UP000198994">
    <property type="component" value="Unassembled WGS sequence"/>
</dbReference>
<accession>A0A1G7HUP1</accession>
<dbReference type="STRING" id="282683.SAMN04488105_111163"/>
<feature type="transmembrane region" description="Helical" evidence="1">
    <location>
        <begin position="40"/>
        <end position="63"/>
    </location>
</feature>
<keyword evidence="1" id="KW-1133">Transmembrane helix</keyword>
<keyword evidence="1" id="KW-0812">Transmembrane</keyword>
<gene>
    <name evidence="2" type="ORF">SAMN04488105_111163</name>
</gene>
<feature type="transmembrane region" description="Helical" evidence="1">
    <location>
        <begin position="75"/>
        <end position="96"/>
    </location>
</feature>
<name>A0A1G7HUP1_9RHOB</name>
<keyword evidence="3" id="KW-1185">Reference proteome</keyword>
<protein>
    <submittedName>
        <fullName evidence="2">Uncharacterized protein</fullName>
    </submittedName>
</protein>
<dbReference type="EMBL" id="FNAV01000011">
    <property type="protein sequence ID" value="SDF03904.1"/>
    <property type="molecule type" value="Genomic_DNA"/>
</dbReference>